<proteinExistence type="predicted"/>
<dbReference type="PANTHER" id="PTHR11908">
    <property type="entry name" value="XANTHINE DEHYDROGENASE"/>
    <property type="match status" value="1"/>
</dbReference>
<dbReference type="InterPro" id="IPR008274">
    <property type="entry name" value="AldOxase/xan_DH_MoCoBD1"/>
</dbReference>
<gene>
    <name evidence="5" type="ORF">EEW87_17265</name>
</gene>
<comment type="cofactor">
    <cofactor evidence="3">
        <name>Mo-molybdopterin cytosine dinucleotide</name>
        <dbReference type="ChEBI" id="CHEBI:71308"/>
    </cofactor>
</comment>
<dbReference type="PANTHER" id="PTHR11908:SF132">
    <property type="entry name" value="ALDEHYDE OXIDASE 1-RELATED"/>
    <property type="match status" value="1"/>
</dbReference>
<dbReference type="Pfam" id="PF01315">
    <property type="entry name" value="Ald_Xan_dh_C"/>
    <property type="match status" value="1"/>
</dbReference>
<dbReference type="InterPro" id="IPR046867">
    <property type="entry name" value="AldOxase/xan_DH_MoCoBD2"/>
</dbReference>
<dbReference type="GO" id="GO:0005506">
    <property type="term" value="F:iron ion binding"/>
    <property type="evidence" value="ECO:0007669"/>
    <property type="project" value="InterPro"/>
</dbReference>
<keyword evidence="1" id="KW-0500">Molybdenum</keyword>
<dbReference type="InterPro" id="IPR037165">
    <property type="entry name" value="AldOxase/xan_DH_Mopterin-bd_sf"/>
</dbReference>
<feature type="domain" description="Aldehyde oxidase/xanthine dehydrogenase a/b hammerhead" evidence="4">
    <location>
        <begin position="22"/>
        <end position="136"/>
    </location>
</feature>
<dbReference type="InterPro" id="IPR016208">
    <property type="entry name" value="Ald_Oxase/xanthine_DH-like"/>
</dbReference>
<dbReference type="SMART" id="SM01008">
    <property type="entry name" value="Ald_Xan_dh_C"/>
    <property type="match status" value="1"/>
</dbReference>
<sequence length="784" mass="84340">MTRDGAFIGASVRRREDPRLLTGAGRFVDDIDLTGQLHAQFVRSRVAFGRILDVDLEATRAVPGVVAAFAADDLVMAPITALLDRPVEQFRPTEMPVLAHDTVRFIGEPVAIVVAKTPYAAEDGVEAARVEYETYDAIVAADAAMAPGARRLHDGAPDNVLVDVSLFDTPGVDDAFAQAAEVVEISIDTGRQNALPMETRAALAQWDERESQLVLHTPTQVPHLVRTATAASLGLPERQVRVVVPDMGGGFGIKCVVGREEMVVAAAARRLRRPVKWVEDRKDALTASFLAREQHYTARAAFAQDGEFLALDVEVVCDMGAYSCYPFTAGIEPLMASGEMPGVYRLGAYRVHGLAVATNKAPTAPYRGVSRPQYVMLLEQIMDRAGHQLGLDPLDVRRRNLITDFPYTSINSITYDPGSYLESLDLCEQMVREEGWFERQAQAREEGRYVGIGFSCFSERTGYGSSAFAARKMLVVPGFDISDIRMDLDGTITVTSGTMNHGQSHETTMAQIVADTLKVDVERVKLHQGDTDRITYGFGTFASRSAVIGGSAVQLASRALGEDLVEIAAHLLETNVDNLELRDGAVRRRDEPEEGVTYEEIADVAYLQAHRLPKGVSPGLHATASFDVTNDGTFSNATQAAVVELDPVSGAVRILRYFCVEDCGVAINPQVVEGQARGGIAQGIAGALYEEITYDANGEPSCASFMDYCVPTAMETPDIRIAHLETPCIYNETGAKGAGEGGTIGAPAAVLGAVNDALRPTGALLGRTPITPRAVHAAITGGTR</sequence>
<organism evidence="5 6">
    <name type="scientific">Janibacter melonis</name>
    <dbReference type="NCBI Taxonomy" id="262209"/>
    <lineage>
        <taxon>Bacteria</taxon>
        <taxon>Bacillati</taxon>
        <taxon>Actinomycetota</taxon>
        <taxon>Actinomycetes</taxon>
        <taxon>Micrococcales</taxon>
        <taxon>Intrasporangiaceae</taxon>
        <taxon>Janibacter</taxon>
    </lineage>
</organism>
<dbReference type="Pfam" id="PF02738">
    <property type="entry name" value="MoCoBD_1"/>
    <property type="match status" value="1"/>
</dbReference>
<dbReference type="FunFam" id="3.30.365.10:FF:000001">
    <property type="entry name" value="Xanthine dehydrogenase oxidase"/>
    <property type="match status" value="1"/>
</dbReference>
<dbReference type="Pfam" id="PF20256">
    <property type="entry name" value="MoCoBD_2"/>
    <property type="match status" value="1"/>
</dbReference>
<evidence type="ECO:0000259" key="4">
    <source>
        <dbReference type="SMART" id="SM01008"/>
    </source>
</evidence>
<dbReference type="InterPro" id="IPR000674">
    <property type="entry name" value="Ald_Oxase/Xan_DH_a/b"/>
</dbReference>
<dbReference type="SUPFAM" id="SSF54665">
    <property type="entry name" value="CO dehydrogenase molybdoprotein N-domain-like"/>
    <property type="match status" value="1"/>
</dbReference>
<name>A0A650GEQ5_9MICO</name>
<evidence type="ECO:0000313" key="5">
    <source>
        <dbReference type="EMBL" id="QGX08787.1"/>
    </source>
</evidence>
<evidence type="ECO:0000256" key="3">
    <source>
        <dbReference type="ARBA" id="ARBA00053029"/>
    </source>
</evidence>
<reference evidence="5 6" key="1">
    <citation type="submission" date="2019-09" db="EMBL/GenBank/DDBJ databases">
        <title>Complete Genome Sequence of Janibacter melonis M714 with both human health impact and industrial applications.</title>
        <authorList>
            <person name="Jin M."/>
            <person name="Zhao Q.R."/>
        </authorList>
    </citation>
    <scope>NUCLEOTIDE SEQUENCE [LARGE SCALE GENOMIC DNA]</scope>
    <source>
        <strain evidence="5 6">M714</strain>
    </source>
</reference>
<dbReference type="KEGG" id="jme:EEW87_17265"/>
<dbReference type="EMBL" id="CP044548">
    <property type="protein sequence ID" value="QGX08787.1"/>
    <property type="molecule type" value="Genomic_DNA"/>
</dbReference>
<dbReference type="Gene3D" id="3.30.365.10">
    <property type="entry name" value="Aldehyde oxidase/xanthine dehydrogenase, molybdopterin binding domain"/>
    <property type="match status" value="4"/>
</dbReference>
<dbReference type="Gene3D" id="3.90.1170.50">
    <property type="entry name" value="Aldehyde oxidase/xanthine dehydrogenase, a/b hammerhead"/>
    <property type="match status" value="1"/>
</dbReference>
<dbReference type="InterPro" id="IPR036856">
    <property type="entry name" value="Ald_Oxase/Xan_DH_a/b_sf"/>
</dbReference>
<evidence type="ECO:0000256" key="1">
    <source>
        <dbReference type="ARBA" id="ARBA00022505"/>
    </source>
</evidence>
<dbReference type="SUPFAM" id="SSF56003">
    <property type="entry name" value="Molybdenum cofactor-binding domain"/>
    <property type="match status" value="1"/>
</dbReference>
<accession>A0A650GEQ5</accession>
<dbReference type="GO" id="GO:0016491">
    <property type="term" value="F:oxidoreductase activity"/>
    <property type="evidence" value="ECO:0007669"/>
    <property type="project" value="UniProtKB-KW"/>
</dbReference>
<evidence type="ECO:0000313" key="6">
    <source>
        <dbReference type="Proteomes" id="UP000271708"/>
    </source>
</evidence>
<keyword evidence="2" id="KW-0560">Oxidoreductase</keyword>
<dbReference type="AlphaFoldDB" id="A0A650GEQ5"/>
<dbReference type="Proteomes" id="UP000271708">
    <property type="component" value="Chromosome"/>
</dbReference>
<protein>
    <submittedName>
        <fullName evidence="5">Molybdopterin-dependent oxidoreductase</fullName>
    </submittedName>
</protein>
<evidence type="ECO:0000256" key="2">
    <source>
        <dbReference type="ARBA" id="ARBA00023002"/>
    </source>
</evidence>